<dbReference type="FunFam" id="3.40.50.300:FF:001236">
    <property type="entry name" value="ATP-dependent helicase/nuclease subunit A"/>
    <property type="match status" value="1"/>
</dbReference>
<dbReference type="GO" id="GO:0000724">
    <property type="term" value="P:double-strand break repair via homologous recombination"/>
    <property type="evidence" value="ECO:0007669"/>
    <property type="project" value="UniProtKB-UniRule"/>
</dbReference>
<dbReference type="NCBIfam" id="TIGR02785">
    <property type="entry name" value="addA_Gpos"/>
    <property type="match status" value="1"/>
</dbReference>
<keyword evidence="3 13" id="KW-0227">DNA damage</keyword>
<feature type="compositionally biased region" description="Basic and acidic residues" evidence="15">
    <location>
        <begin position="544"/>
        <end position="555"/>
    </location>
</feature>
<dbReference type="HAMAP" id="MF_01451">
    <property type="entry name" value="AddA"/>
    <property type="match status" value="1"/>
</dbReference>
<keyword evidence="4 13" id="KW-0378">Hydrolase</keyword>
<dbReference type="InterPro" id="IPR000212">
    <property type="entry name" value="DNA_helicase_UvrD/REP"/>
</dbReference>
<feature type="domain" description="UvrD-like helicase C-terminal" evidence="17">
    <location>
        <begin position="510"/>
        <end position="809"/>
    </location>
</feature>
<dbReference type="InterPro" id="IPR038726">
    <property type="entry name" value="PDDEXK_AddAB-type"/>
</dbReference>
<dbReference type="OrthoDB" id="9810135at2"/>
<dbReference type="GO" id="GO:0003690">
    <property type="term" value="F:double-stranded DNA binding"/>
    <property type="evidence" value="ECO:0007669"/>
    <property type="project" value="UniProtKB-UniRule"/>
</dbReference>
<dbReference type="EC" id="3.1.-.-" evidence="13"/>
<dbReference type="PROSITE" id="PS51198">
    <property type="entry name" value="UVRD_HELICASE_ATP_BIND"/>
    <property type="match status" value="1"/>
</dbReference>
<keyword evidence="10 13" id="KW-0413">Isomerase</keyword>
<dbReference type="InterPro" id="IPR014016">
    <property type="entry name" value="UvrD-like_ATP-bd"/>
</dbReference>
<evidence type="ECO:0000256" key="14">
    <source>
        <dbReference type="PROSITE-ProRule" id="PRU00560"/>
    </source>
</evidence>
<evidence type="ECO:0000256" key="1">
    <source>
        <dbReference type="ARBA" id="ARBA00022722"/>
    </source>
</evidence>
<dbReference type="Gene3D" id="3.90.320.10">
    <property type="match status" value="1"/>
</dbReference>
<evidence type="ECO:0000256" key="7">
    <source>
        <dbReference type="ARBA" id="ARBA00022840"/>
    </source>
</evidence>
<keyword evidence="6 13" id="KW-0269">Exonuclease</keyword>
<evidence type="ECO:0000256" key="12">
    <source>
        <dbReference type="ARBA" id="ARBA00048988"/>
    </source>
</evidence>
<evidence type="ECO:0000313" key="19">
    <source>
        <dbReference type="Proteomes" id="UP000295063"/>
    </source>
</evidence>
<comment type="caution">
    <text evidence="18">The sequence shown here is derived from an EMBL/GenBank/DDBJ whole genome shotgun (WGS) entry which is preliminary data.</text>
</comment>
<evidence type="ECO:0000256" key="2">
    <source>
        <dbReference type="ARBA" id="ARBA00022741"/>
    </source>
</evidence>
<feature type="binding site" evidence="14">
    <location>
        <begin position="22"/>
        <end position="29"/>
    </location>
    <ligand>
        <name>ATP</name>
        <dbReference type="ChEBI" id="CHEBI:30616"/>
    </ligand>
</feature>
<dbReference type="GO" id="GO:0043138">
    <property type="term" value="F:3'-5' DNA helicase activity"/>
    <property type="evidence" value="ECO:0007669"/>
    <property type="project" value="UniProtKB-UniRule"/>
</dbReference>
<keyword evidence="8 13" id="KW-0238">DNA-binding</keyword>
<dbReference type="Pfam" id="PF13361">
    <property type="entry name" value="UvrD_C"/>
    <property type="match status" value="1"/>
</dbReference>
<evidence type="ECO:0000256" key="13">
    <source>
        <dbReference type="HAMAP-Rule" id="MF_01451"/>
    </source>
</evidence>
<feature type="compositionally biased region" description="Acidic residues" evidence="15">
    <location>
        <begin position="532"/>
        <end position="542"/>
    </location>
</feature>
<keyword evidence="5 13" id="KW-0347">Helicase</keyword>
<evidence type="ECO:0000256" key="3">
    <source>
        <dbReference type="ARBA" id="ARBA00022763"/>
    </source>
</evidence>
<dbReference type="InterPro" id="IPR011335">
    <property type="entry name" value="Restrct_endonuc-II-like"/>
</dbReference>
<dbReference type="GO" id="GO:0008408">
    <property type="term" value="F:3'-5' exonuclease activity"/>
    <property type="evidence" value="ECO:0007669"/>
    <property type="project" value="UniProtKB-UniRule"/>
</dbReference>
<dbReference type="InterPro" id="IPR011604">
    <property type="entry name" value="PDDEXK-like_dom_sf"/>
</dbReference>
<dbReference type="GO" id="GO:0005524">
    <property type="term" value="F:ATP binding"/>
    <property type="evidence" value="ECO:0007669"/>
    <property type="project" value="UniProtKB-UniRule"/>
</dbReference>
<dbReference type="SUPFAM" id="SSF52980">
    <property type="entry name" value="Restriction endonuclease-like"/>
    <property type="match status" value="1"/>
</dbReference>
<dbReference type="Pfam" id="PF12705">
    <property type="entry name" value="PDDEXK_1"/>
    <property type="match status" value="1"/>
</dbReference>
<dbReference type="InterPro" id="IPR027417">
    <property type="entry name" value="P-loop_NTPase"/>
</dbReference>
<evidence type="ECO:0000256" key="8">
    <source>
        <dbReference type="ARBA" id="ARBA00023125"/>
    </source>
</evidence>
<dbReference type="EMBL" id="SLUI01000012">
    <property type="protein sequence ID" value="TCL35415.1"/>
    <property type="molecule type" value="Genomic_DNA"/>
</dbReference>
<keyword evidence="19" id="KW-1185">Reference proteome</keyword>
<comment type="subunit">
    <text evidence="13">Heterodimer of AddA and AddB/RexB.</text>
</comment>
<comment type="function">
    <text evidence="13">The heterodimer acts as both an ATP-dependent DNA helicase and an ATP-dependent, dual-direction single-stranded exonuclease. Recognizes the chi site generating a DNA molecule suitable for the initiation of homologous recombination. The AddA nuclease domain is required for chi fragment generation; this subunit has the helicase and 3' -&gt; 5' nuclease activities.</text>
</comment>
<evidence type="ECO:0000256" key="10">
    <source>
        <dbReference type="ARBA" id="ARBA00023235"/>
    </source>
</evidence>
<protein>
    <recommendedName>
        <fullName evidence="13">ATP-dependent helicase/nuclease subunit A</fullName>
        <ecNumber evidence="13">3.1.-.-</ecNumber>
        <ecNumber evidence="13">5.6.2.4</ecNumber>
    </recommendedName>
    <alternativeName>
        <fullName evidence="13">ATP-dependent helicase/nuclease AddA</fullName>
    </alternativeName>
    <alternativeName>
        <fullName evidence="13">DNA 3'-5' helicase AddA</fullName>
    </alternativeName>
</protein>
<comment type="catalytic activity">
    <reaction evidence="12 13">
        <text>ATP + H2O = ADP + phosphate + H(+)</text>
        <dbReference type="Rhea" id="RHEA:13065"/>
        <dbReference type="ChEBI" id="CHEBI:15377"/>
        <dbReference type="ChEBI" id="CHEBI:15378"/>
        <dbReference type="ChEBI" id="CHEBI:30616"/>
        <dbReference type="ChEBI" id="CHEBI:43474"/>
        <dbReference type="ChEBI" id="CHEBI:456216"/>
        <dbReference type="EC" id="5.6.2.4"/>
    </reaction>
</comment>
<evidence type="ECO:0000259" key="16">
    <source>
        <dbReference type="PROSITE" id="PS51198"/>
    </source>
</evidence>
<dbReference type="AlphaFoldDB" id="A0A4R1PWR9"/>
<evidence type="ECO:0000256" key="15">
    <source>
        <dbReference type="SAM" id="MobiDB-lite"/>
    </source>
</evidence>
<sequence length="1249" mass="140677">MSWSAEQHQAIYSRNQNLLVAAAAGSGKTSVLVERIIQRLLDKQNPVDITQLLVVTFTKAAAAEMRTRVGNALTAALAAGDNRQHIERQLLLLNAASISTLHSFCQSIVRQYFYRLDLDPAFRLAGEAEIKLLQFDVMDKLFGERYETGDEAFYRLIEHYGGERDDVALAGLILKLYNFARSHPWPEHWLRQLPTAFIAVEPASIDATVWSQLIREKIGFELEQALAHYEVMLSELAKPGQPEAYQPVLENDVRQLTAVLAAAKSGWQHLAEALSHCKFEELPRKKQPGVSDEAKEFQQNGRKRAKALIKKTSELYFSATQAELLADMAAAGPVVQDLIDLTLAYQEAFQQAKASKGLLDFHDLEHFCLRVLLDPAATPEQVLPSPVAQDMQSKYVEVMVDEYQDTNGVQETILQLVARSDNRFMVGDVKQSIYRFRLAEPGLFMNKYNCYPLEDTGRQRRIDLSQNFRSQAGVLHAVNFLFKQVMTKNAAEMDYGEKEYLNAGLVYPATKDRVLSDTVEVHLIDRDGGGETAEEQGEEAESAAEAKSDKPVENKKELSRFEQEAWLIARRMLELKQQGYLVYDKGAGWRPLLWRDMVVLLRAVSGKAAILLEALRYFGIPAYAEQDSGYFQATEVQIMLSLLNVIDNPRQDIHLAAVLRSPLVGLSAAALAEIRLADGGDLWNAVTSYCQAEQSDEERARVTGFLHQLRQWRSFARRRGVAELIWRLYRDTGFYDYAGGMAGGTIRQANLQALYDRARQFEATNFRGLFRFLRFLDRLLDDGSDMAVARALGEGEDVVRIMSIHKSKGLEFPVVFVADLGKEFNLRDTREAILLHKSLGIGPYRYHPEQRFQHPTLAWHGISHRLVMETKAEELRILYVALTRAREKLILVGAAAEMAEKCAQWCRYTGRLAAALPDAQIATAKTYLDWLMPAIARHPDGEPVRRYGGHEGEPAGELAADFSRWDIRIYRPADLDGLQGETNERHPWLDLVERLEPVPADDSSEWVFPALNWQYGHENALGIPAKLSVTEIKRRIETTGEDASQAWQQPPVIARPRFIQNKSTKLNGAEIGTIMHTVMQQVDWQRDITPAGIASQVQELVNKEILLIEEVSAVDTQAVSAFFSSGLGQRLIRSAWSKREMAFSLLVPAEDFYGEMQGEDEKIFIQGIVDCIFDDGDGLVLIDYKTDRVKAGQELAGKYATQLRLYAQAVATILERPVKETYLYVFSTSEVIAVDVHEQTSNRKQSAGI</sequence>
<organism evidence="18 19">
    <name type="scientific">Anaerospora hongkongensis</name>
    <dbReference type="NCBI Taxonomy" id="244830"/>
    <lineage>
        <taxon>Bacteria</taxon>
        <taxon>Bacillati</taxon>
        <taxon>Bacillota</taxon>
        <taxon>Negativicutes</taxon>
        <taxon>Selenomonadales</taxon>
        <taxon>Sporomusaceae</taxon>
        <taxon>Anaerospora</taxon>
    </lineage>
</organism>
<dbReference type="GO" id="GO:0005829">
    <property type="term" value="C:cytosol"/>
    <property type="evidence" value="ECO:0007669"/>
    <property type="project" value="TreeGrafter"/>
</dbReference>
<dbReference type="InterPro" id="IPR014152">
    <property type="entry name" value="AddA"/>
</dbReference>
<comment type="similarity">
    <text evidence="13">Belongs to the helicase family. AddA subfamily.</text>
</comment>
<dbReference type="EC" id="5.6.2.4" evidence="13"/>
<evidence type="ECO:0000256" key="4">
    <source>
        <dbReference type="ARBA" id="ARBA00022801"/>
    </source>
</evidence>
<evidence type="ECO:0000256" key="9">
    <source>
        <dbReference type="ARBA" id="ARBA00023204"/>
    </source>
</evidence>
<dbReference type="InterPro" id="IPR014017">
    <property type="entry name" value="DNA_helicase_UvrD-like_C"/>
</dbReference>
<evidence type="ECO:0000259" key="17">
    <source>
        <dbReference type="PROSITE" id="PS51217"/>
    </source>
</evidence>
<dbReference type="GO" id="GO:0016887">
    <property type="term" value="F:ATP hydrolysis activity"/>
    <property type="evidence" value="ECO:0007669"/>
    <property type="project" value="RHEA"/>
</dbReference>
<reference evidence="18 19" key="1">
    <citation type="submission" date="2019-03" db="EMBL/GenBank/DDBJ databases">
        <title>Genomic Encyclopedia of Type Strains, Phase IV (KMG-IV): sequencing the most valuable type-strain genomes for metagenomic binning, comparative biology and taxonomic classification.</title>
        <authorList>
            <person name="Goeker M."/>
        </authorList>
    </citation>
    <scope>NUCLEOTIDE SEQUENCE [LARGE SCALE GENOMIC DNA]</scope>
    <source>
        <strain evidence="18 19">DSM 15969</strain>
    </source>
</reference>
<dbReference type="Proteomes" id="UP000295063">
    <property type="component" value="Unassembled WGS sequence"/>
</dbReference>
<keyword evidence="1 13" id="KW-0540">Nuclease</keyword>
<name>A0A4R1PWR9_9FIRM</name>
<gene>
    <name evidence="13" type="primary">addA</name>
    <name evidence="18" type="ORF">EV210_11274</name>
</gene>
<dbReference type="SUPFAM" id="SSF52540">
    <property type="entry name" value="P-loop containing nucleoside triphosphate hydrolases"/>
    <property type="match status" value="1"/>
</dbReference>
<accession>A0A4R1PWR9</accession>
<dbReference type="PANTHER" id="PTHR11070:SF48">
    <property type="entry name" value="ATP-DEPENDENT HELICASE_NUCLEASE SUBUNIT A"/>
    <property type="match status" value="1"/>
</dbReference>
<keyword evidence="9 13" id="KW-0234">DNA repair</keyword>
<evidence type="ECO:0000313" key="18">
    <source>
        <dbReference type="EMBL" id="TCL35415.1"/>
    </source>
</evidence>
<evidence type="ECO:0000256" key="6">
    <source>
        <dbReference type="ARBA" id="ARBA00022839"/>
    </source>
</evidence>
<keyword evidence="7 13" id="KW-0067">ATP-binding</keyword>
<evidence type="ECO:0000256" key="11">
    <source>
        <dbReference type="ARBA" id="ARBA00034617"/>
    </source>
</evidence>
<proteinExistence type="inferred from homology"/>
<keyword evidence="2 13" id="KW-0547">Nucleotide-binding</keyword>
<dbReference type="PANTHER" id="PTHR11070">
    <property type="entry name" value="UVRD / RECB / PCRA DNA HELICASE FAMILY MEMBER"/>
    <property type="match status" value="1"/>
</dbReference>
<dbReference type="GO" id="GO:0033202">
    <property type="term" value="C:DNA helicase complex"/>
    <property type="evidence" value="ECO:0007669"/>
    <property type="project" value="TreeGrafter"/>
</dbReference>
<dbReference type="Pfam" id="PF00580">
    <property type="entry name" value="UvrD-helicase"/>
    <property type="match status" value="1"/>
</dbReference>
<comment type="catalytic activity">
    <reaction evidence="11 13">
        <text>Couples ATP hydrolysis with the unwinding of duplex DNA by translocating in the 3'-5' direction.</text>
        <dbReference type="EC" id="5.6.2.4"/>
    </reaction>
</comment>
<evidence type="ECO:0000256" key="5">
    <source>
        <dbReference type="ARBA" id="ARBA00022806"/>
    </source>
</evidence>
<dbReference type="PROSITE" id="PS51217">
    <property type="entry name" value="UVRD_HELICASE_CTER"/>
    <property type="match status" value="1"/>
</dbReference>
<feature type="region of interest" description="Disordered" evidence="15">
    <location>
        <begin position="526"/>
        <end position="555"/>
    </location>
</feature>
<comment type="cofactor">
    <cofactor evidence="13">
        <name>Mg(2+)</name>
        <dbReference type="ChEBI" id="CHEBI:18420"/>
    </cofactor>
</comment>
<dbReference type="RefSeq" id="WP_132082517.1">
    <property type="nucleotide sequence ID" value="NZ_SLUI01000012.1"/>
</dbReference>
<dbReference type="Gene3D" id="3.40.50.300">
    <property type="entry name" value="P-loop containing nucleotide triphosphate hydrolases"/>
    <property type="match status" value="4"/>
</dbReference>
<feature type="domain" description="UvrD-like helicase ATP-binding" evidence="16">
    <location>
        <begin position="1"/>
        <end position="471"/>
    </location>
</feature>